<evidence type="ECO:0000313" key="2">
    <source>
        <dbReference type="EMBL" id="PQO40961.1"/>
    </source>
</evidence>
<dbReference type="CDD" id="cd04301">
    <property type="entry name" value="NAT_SF"/>
    <property type="match status" value="1"/>
</dbReference>
<dbReference type="RefSeq" id="WP_105352210.1">
    <property type="nucleotide sequence ID" value="NZ_PUIB01000007.1"/>
</dbReference>
<dbReference type="GO" id="GO:0016747">
    <property type="term" value="F:acyltransferase activity, transferring groups other than amino-acyl groups"/>
    <property type="evidence" value="ECO:0007669"/>
    <property type="project" value="InterPro"/>
</dbReference>
<evidence type="ECO:0000259" key="1">
    <source>
        <dbReference type="PROSITE" id="PS51186"/>
    </source>
</evidence>
<protein>
    <recommendedName>
        <fullName evidence="1">N-acetyltransferase domain-containing protein</fullName>
    </recommendedName>
</protein>
<reference evidence="2 3" key="1">
    <citation type="submission" date="2018-02" db="EMBL/GenBank/DDBJ databases">
        <title>Comparative genomes isolates from brazilian mangrove.</title>
        <authorList>
            <person name="Araujo J.E."/>
            <person name="Taketani R.G."/>
            <person name="Silva M.C.P."/>
            <person name="Loureco M.V."/>
            <person name="Andreote F.D."/>
        </authorList>
    </citation>
    <scope>NUCLEOTIDE SEQUENCE [LARGE SCALE GENOMIC DNA]</scope>
    <source>
        <strain evidence="2 3">NAP PRIS-MGV</strain>
    </source>
</reference>
<evidence type="ECO:0000313" key="3">
    <source>
        <dbReference type="Proteomes" id="UP000239388"/>
    </source>
</evidence>
<dbReference type="EMBL" id="PUIB01000007">
    <property type="protein sequence ID" value="PQO40961.1"/>
    <property type="molecule type" value="Genomic_DNA"/>
</dbReference>
<comment type="caution">
    <text evidence="2">The sequence shown here is derived from an EMBL/GenBank/DDBJ whole genome shotgun (WGS) entry which is preliminary data.</text>
</comment>
<accession>A0A2S8G9L8</accession>
<dbReference type="PROSITE" id="PS51186">
    <property type="entry name" value="GNAT"/>
    <property type="match status" value="1"/>
</dbReference>
<gene>
    <name evidence="2" type="ORF">C5Y98_05115</name>
</gene>
<organism evidence="2 3">
    <name type="scientific">Blastopirellula marina</name>
    <dbReference type="NCBI Taxonomy" id="124"/>
    <lineage>
        <taxon>Bacteria</taxon>
        <taxon>Pseudomonadati</taxon>
        <taxon>Planctomycetota</taxon>
        <taxon>Planctomycetia</taxon>
        <taxon>Pirellulales</taxon>
        <taxon>Pirellulaceae</taxon>
        <taxon>Blastopirellula</taxon>
    </lineage>
</organism>
<feature type="domain" description="N-acetyltransferase" evidence="1">
    <location>
        <begin position="159"/>
        <end position="314"/>
    </location>
</feature>
<dbReference type="AlphaFoldDB" id="A0A2S8G9L8"/>
<dbReference type="OrthoDB" id="214696at2"/>
<name>A0A2S8G9L8_9BACT</name>
<dbReference type="Proteomes" id="UP000239388">
    <property type="component" value="Unassembled WGS sequence"/>
</dbReference>
<dbReference type="InterPro" id="IPR016181">
    <property type="entry name" value="Acyl_CoA_acyltransferase"/>
</dbReference>
<dbReference type="SUPFAM" id="SSF55729">
    <property type="entry name" value="Acyl-CoA N-acyltransferases (Nat)"/>
    <property type="match status" value="1"/>
</dbReference>
<dbReference type="Gene3D" id="3.40.630.30">
    <property type="match status" value="1"/>
</dbReference>
<dbReference type="Pfam" id="PF00583">
    <property type="entry name" value="Acetyltransf_1"/>
    <property type="match status" value="1"/>
</dbReference>
<dbReference type="InterPro" id="IPR000182">
    <property type="entry name" value="GNAT_dom"/>
</dbReference>
<proteinExistence type="predicted"/>
<sequence length="314" mass="34570">MERENSEHFEIGRASPRHQGAALWLATGGRSRHVNRGRVTALLAAEKEGKISLEGLSAATSNNRVVGSIWCLNQQGKIATIWGPGLIPGVPDTLADQLVIGARQFAQQGGSHLLQSLVGPENPLVGAHLMRLGFRHVTQLDQLHAFPEELPLAPPSNRLAFVPCDDFRKASFEQLVAKTYDGSLDCPEIDGLRQIGDVLDGYYATSNQNPQYWYRVQQAGETIGVVILAHHVANDQLELIYFGLLSPYRQHGLGKEILRFVMHLAKRIGCMSILTGVDQRNAPAMALYHEFGFYHVDTKELFLLPLAPQNVAVA</sequence>